<evidence type="ECO:0000256" key="2">
    <source>
        <dbReference type="HAMAP-Rule" id="MF_01940"/>
    </source>
</evidence>
<comment type="function">
    <text evidence="2">Hydrolyzes RNA 2',3'-cyclic phosphodiester to an RNA 2'-phosphomonoester.</text>
</comment>
<feature type="active site" description="Proton donor" evidence="2">
    <location>
        <position position="38"/>
    </location>
</feature>
<evidence type="ECO:0000313" key="3">
    <source>
        <dbReference type="EMBL" id="CAA9432143.1"/>
    </source>
</evidence>
<dbReference type="PANTHER" id="PTHR35561">
    <property type="entry name" value="RNA 2',3'-CYCLIC PHOSPHODIESTERASE"/>
    <property type="match status" value="1"/>
</dbReference>
<dbReference type="EC" id="3.1.4.58" evidence="2"/>
<name>A0A6J4QA81_9ACTN</name>
<dbReference type="Gene3D" id="3.90.1140.10">
    <property type="entry name" value="Cyclic phosphodiesterase"/>
    <property type="match status" value="1"/>
</dbReference>
<dbReference type="HAMAP" id="MF_01940">
    <property type="entry name" value="RNA_CPDase"/>
    <property type="match status" value="1"/>
</dbReference>
<keyword evidence="1 2" id="KW-0378">Hydrolase</keyword>
<comment type="catalytic activity">
    <reaction evidence="2">
        <text>a 3'-end 2',3'-cyclophospho-ribonucleotide-RNA + H2O = a 3'-end 2'-phospho-ribonucleotide-RNA + H(+)</text>
        <dbReference type="Rhea" id="RHEA:11828"/>
        <dbReference type="Rhea" id="RHEA-COMP:10464"/>
        <dbReference type="Rhea" id="RHEA-COMP:17353"/>
        <dbReference type="ChEBI" id="CHEBI:15377"/>
        <dbReference type="ChEBI" id="CHEBI:15378"/>
        <dbReference type="ChEBI" id="CHEBI:83064"/>
        <dbReference type="ChEBI" id="CHEBI:173113"/>
        <dbReference type="EC" id="3.1.4.58"/>
    </reaction>
</comment>
<sequence>MRVFVAVFPPPEVQEALVEAARALPTEAFRLIAPERVHLTLKFLGEAPPEDLPRITSALERTSRHGEPFDAALSNFGAFPSTRRARILWAGIGEGTTELRALSRTVEDLLEPKGFAREDRPFVLHLTLGRARRPVPLDFAGVSLPQLRFTVSGLDLVQSKHEPRGIAYSTLASYGF</sequence>
<dbReference type="GO" id="GO:0004113">
    <property type="term" value="F:2',3'-cyclic-nucleotide 3'-phosphodiesterase activity"/>
    <property type="evidence" value="ECO:0007669"/>
    <property type="project" value="InterPro"/>
</dbReference>
<protein>
    <recommendedName>
        <fullName evidence="2">RNA 2',3'-cyclic phosphodiesterase</fullName>
        <shortName evidence="2">RNA 2',3'-CPDase</shortName>
        <ecNumber evidence="2">3.1.4.58</ecNumber>
    </recommendedName>
</protein>
<dbReference type="SUPFAM" id="SSF55144">
    <property type="entry name" value="LigT-like"/>
    <property type="match status" value="1"/>
</dbReference>
<dbReference type="InterPro" id="IPR009097">
    <property type="entry name" value="Cyclic_Pdiesterase"/>
</dbReference>
<reference evidence="3" key="1">
    <citation type="submission" date="2020-02" db="EMBL/GenBank/DDBJ databases">
        <authorList>
            <person name="Meier V. D."/>
        </authorList>
    </citation>
    <scope>NUCLEOTIDE SEQUENCE</scope>
    <source>
        <strain evidence="3">AVDCRST_MAG22</strain>
    </source>
</reference>
<dbReference type="PANTHER" id="PTHR35561:SF1">
    <property type="entry name" value="RNA 2',3'-CYCLIC PHOSPHODIESTERASE"/>
    <property type="match status" value="1"/>
</dbReference>
<gene>
    <name evidence="3" type="ORF">AVDCRST_MAG22-3370</name>
</gene>
<proteinExistence type="inferred from homology"/>
<feature type="active site" description="Proton acceptor" evidence="2">
    <location>
        <position position="125"/>
    </location>
</feature>
<evidence type="ECO:0000256" key="1">
    <source>
        <dbReference type="ARBA" id="ARBA00022801"/>
    </source>
</evidence>
<feature type="short sequence motif" description="HXTX 2" evidence="2">
    <location>
        <begin position="125"/>
        <end position="128"/>
    </location>
</feature>
<dbReference type="NCBIfam" id="TIGR02258">
    <property type="entry name" value="2_5_ligase"/>
    <property type="match status" value="1"/>
</dbReference>
<dbReference type="GO" id="GO:0008664">
    <property type="term" value="F:RNA 2',3'-cyclic 3'-phosphodiesterase activity"/>
    <property type="evidence" value="ECO:0007669"/>
    <property type="project" value="UniProtKB-EC"/>
</dbReference>
<comment type="similarity">
    <text evidence="2">Belongs to the 2H phosphoesterase superfamily. ThpR family.</text>
</comment>
<dbReference type="Pfam" id="PF13563">
    <property type="entry name" value="2_5_RNA_ligase2"/>
    <property type="match status" value="1"/>
</dbReference>
<organism evidence="3">
    <name type="scientific">uncultured Rubrobacteraceae bacterium</name>
    <dbReference type="NCBI Taxonomy" id="349277"/>
    <lineage>
        <taxon>Bacteria</taxon>
        <taxon>Bacillati</taxon>
        <taxon>Actinomycetota</taxon>
        <taxon>Rubrobacteria</taxon>
        <taxon>Rubrobacterales</taxon>
        <taxon>Rubrobacteraceae</taxon>
        <taxon>environmental samples</taxon>
    </lineage>
</organism>
<dbReference type="AlphaFoldDB" id="A0A6J4QA81"/>
<feature type="short sequence motif" description="HXTX 1" evidence="2">
    <location>
        <begin position="38"/>
        <end position="41"/>
    </location>
</feature>
<accession>A0A6J4QA81</accession>
<dbReference type="InterPro" id="IPR004175">
    <property type="entry name" value="RNA_CPDase"/>
</dbReference>
<dbReference type="EMBL" id="CADCUV010000160">
    <property type="protein sequence ID" value="CAA9432143.1"/>
    <property type="molecule type" value="Genomic_DNA"/>
</dbReference>